<dbReference type="PANTHER" id="PTHR22602">
    <property type="entry name" value="TRANSFERASE CAF17, MITOCHONDRIAL-RELATED"/>
    <property type="match status" value="1"/>
</dbReference>
<evidence type="ECO:0000313" key="3">
    <source>
        <dbReference type="Proteomes" id="UP000185999"/>
    </source>
</evidence>
<dbReference type="Gene3D" id="3.30.70.1400">
    <property type="entry name" value="Aminomethyltransferase beta-barrel domains"/>
    <property type="match status" value="1"/>
</dbReference>
<dbReference type="SUPFAM" id="SSF101790">
    <property type="entry name" value="Aminomethyltransferase beta-barrel domain"/>
    <property type="match status" value="1"/>
</dbReference>
<name>A0A1N7P8V7_9GAMM</name>
<dbReference type="RefSeq" id="WP_054341397.1">
    <property type="nucleotide sequence ID" value="NZ_FTOE01000013.1"/>
</dbReference>
<keyword evidence="3" id="KW-1185">Reference proteome</keyword>
<dbReference type="Gene3D" id="3.30.70.1630">
    <property type="match status" value="1"/>
</dbReference>
<dbReference type="GO" id="GO:0016226">
    <property type="term" value="P:iron-sulfur cluster assembly"/>
    <property type="evidence" value="ECO:0007669"/>
    <property type="project" value="TreeGrafter"/>
</dbReference>
<dbReference type="EMBL" id="FTOE01000013">
    <property type="protein sequence ID" value="SIT07013.1"/>
    <property type="molecule type" value="Genomic_DNA"/>
</dbReference>
<dbReference type="STRING" id="619304.SAMN05421760_11343"/>
<accession>A0A1N7P8V7</accession>
<dbReference type="NCBIfam" id="TIGR03317">
    <property type="entry name" value="ygfZ_signature"/>
    <property type="match status" value="1"/>
</dbReference>
<feature type="binding site" evidence="1">
    <location>
        <position position="174"/>
    </location>
    <ligand>
        <name>substrate</name>
    </ligand>
</feature>
<proteinExistence type="predicted"/>
<sequence length="350" mass="38801">MSQWNTLLQTYQVTLSEQEDEIISVPEHDSQTRIIPLLHNRVISIIGPEAEKFLQGQLSCDMRDTSQLGSRLGAHCNIKGGMLALYRVIAVEGGFWLRMHQDILDGGLKNIKKYIMFSKAEAEDQSEHIVGLGLMGPGASTLVEKLFDTVPSETDKAIRAGQMIAVKVPGDRYEIWLPVQEAEAVLQQLTRLAPLGTTQDWILEEIKAGIPDVRLATLETFIPQMTNLQALKGVSFNKGCYTGQEIVARLQHRGKLNKPMYLAQINTDTLPQAGDKLHTAEKQNVGQIVLASRSGDNEVTLLAVINKKQVDEGQSIHLDSTEKAEGEEGPALQILELPYELDPELFVSKR</sequence>
<dbReference type="OrthoDB" id="9796287at2"/>
<dbReference type="Proteomes" id="UP000185999">
    <property type="component" value="Unassembled WGS sequence"/>
</dbReference>
<dbReference type="SUPFAM" id="SSF103025">
    <property type="entry name" value="Folate-binding domain"/>
    <property type="match status" value="1"/>
</dbReference>
<dbReference type="PANTHER" id="PTHR22602:SF0">
    <property type="entry name" value="TRANSFERASE CAF17, MITOCHONDRIAL-RELATED"/>
    <property type="match status" value="1"/>
</dbReference>
<dbReference type="PIRSF" id="PIRSF006487">
    <property type="entry name" value="GcvT"/>
    <property type="match status" value="1"/>
</dbReference>
<dbReference type="InterPro" id="IPR017703">
    <property type="entry name" value="YgfZ/GCV_T_CS"/>
</dbReference>
<evidence type="ECO:0000256" key="1">
    <source>
        <dbReference type="PIRSR" id="PIRSR006487-1"/>
    </source>
</evidence>
<dbReference type="AlphaFoldDB" id="A0A1N7P8V7"/>
<dbReference type="InterPro" id="IPR029043">
    <property type="entry name" value="GcvT/YgfZ_C"/>
</dbReference>
<protein>
    <submittedName>
        <fullName evidence="2">Uncharacterized protein</fullName>
    </submittedName>
</protein>
<dbReference type="InterPro" id="IPR045179">
    <property type="entry name" value="YgfZ/GcvT"/>
</dbReference>
<dbReference type="Gene3D" id="2.40.30.160">
    <property type="match status" value="1"/>
</dbReference>
<gene>
    <name evidence="2" type="ORF">SAMN05421760_11343</name>
</gene>
<organism evidence="2 3">
    <name type="scientific">Neptunomonas antarctica</name>
    <dbReference type="NCBI Taxonomy" id="619304"/>
    <lineage>
        <taxon>Bacteria</taxon>
        <taxon>Pseudomonadati</taxon>
        <taxon>Pseudomonadota</taxon>
        <taxon>Gammaproteobacteria</taxon>
        <taxon>Oceanospirillales</taxon>
        <taxon>Oceanospirillaceae</taxon>
        <taxon>Neptunomonas</taxon>
    </lineage>
</organism>
<evidence type="ECO:0000313" key="2">
    <source>
        <dbReference type="EMBL" id="SIT07013.1"/>
    </source>
</evidence>
<reference evidence="3" key="1">
    <citation type="submission" date="2017-01" db="EMBL/GenBank/DDBJ databases">
        <authorList>
            <person name="Varghese N."/>
            <person name="Submissions S."/>
        </authorList>
    </citation>
    <scope>NUCLEOTIDE SEQUENCE [LARGE SCALE GENOMIC DNA]</scope>
    <source>
        <strain evidence="3">DSM 22306</strain>
    </source>
</reference>